<sequence>MKRLNLTNLFSDILAFFLLTVIGLVMLDVTLRWKIPLWPGMNQTPVQLTLAGMSAIGLAVYIIWRVNRVKRDGAIHRALLEHMQESVLAVNAKGKVVYSNKQMQRIFPEVRRVSRSQWLDYFGLYHVDGKPLPLQDYPSYRALRGEIMDSEHLLFKDAKQNELYLSCSANPIYGIDKRIIGAIICYQDITDRKKAEMQQEGAVRLYRSISDNLHDLLAVADANGVIDFASRSYETLLGRDPQTLKGRHVLDTIPLEHRDKLRPLFFKLTENKELVVFQHEIKDSSGTPHYFHVHASPICNSQGELERILIVSREFTEEKTFNDQLLKKERDLEHAQQIAETGNWELDLRTGVAQCSKEVHRIFDIPLEVPITFESFSRLVHQDDLHRLLTYIANVKTSGDLFEIDVRLVTLAGELKYVHFQGEFVKDASGEIERCIGIVRNVTALKLSEMELDQTRFRLEQVLNHLDIVIWSREYKSKQWLYLSPGVEKLFGVTVNDQAEGQDLFFDLVYPPDIPIIRNAFINATKFKEGITYEFRIFHQRTGQIRWIQSSSTPVHGEDGDIISIYGVSVDVTDRKRAEAMRNTQYEVLKELVRGKPLNEVLETLTQRAYEDLSASAVSIVLLDRDEDGMENMTHVHSYGVKPQTGRNTDAFDGPYAIARQERRPVWIEDLDRDSLPVGSLFKTAYADTNIRACWINPVLSGKDDKMLGFFTILFDQPGKPKPYETELLEGFMQLIALAIEQMQSKEEIQTLAFFDPLTGLGNRRHLMNELNRNIEVYSREGGGFGLLYIDLDQFKFINDSLGHDAGDEILIQIGKRLKRVGTELVLSRLGGDEFALLVPDSDNDKHYYRMARTVMNVINEPFDLSGHEFRLTGSIGISMFPDHGTDANVLLKHADNAMYQAKAAGRNQYFGFDAKLDAKAYQRFILMSELDKALSRQEFILFYQPRVELETNTVKGVEALIRWKHPQHGFISPGEFIPLAEETGFIATLGEWVLWEACRQSKAWLDEGICELRVAVNVAAQQFWDPGFVAMVRRTLHETGLDPQLLELEITESALMSDQFRMMDVLSELQELGVYVSIDDFGTGYSSLSYLKRFKVNTLKIDRSFIQDLPEDTEDAAITTTIISLARNLGLQVTAEGAERADQVEFLRQRGCDSIQGFYYGRPMPPEELVSFVQSRSDRMEA</sequence>
<dbReference type="RefSeq" id="WP_148931343.1">
    <property type="nucleotide sequence ID" value="NZ_VNHS01000008.1"/>
</dbReference>
<dbReference type="Pfam" id="PF00563">
    <property type="entry name" value="EAL"/>
    <property type="match status" value="1"/>
</dbReference>
<feature type="domain" description="PAC" evidence="3">
    <location>
        <begin position="148"/>
        <end position="201"/>
    </location>
</feature>
<feature type="domain" description="EAL" evidence="4">
    <location>
        <begin position="924"/>
        <end position="1178"/>
    </location>
</feature>
<keyword evidence="1" id="KW-1133">Transmembrane helix</keyword>
<dbReference type="InterPro" id="IPR052155">
    <property type="entry name" value="Biofilm_reg_signaling"/>
</dbReference>
<dbReference type="SMART" id="SM00091">
    <property type="entry name" value="PAS"/>
    <property type="match status" value="4"/>
</dbReference>
<dbReference type="Proteomes" id="UP000323257">
    <property type="component" value="Unassembled WGS sequence"/>
</dbReference>
<dbReference type="FunFam" id="3.20.20.450:FF:000001">
    <property type="entry name" value="Cyclic di-GMP phosphodiesterase yahA"/>
    <property type="match status" value="1"/>
</dbReference>
<dbReference type="PROSITE" id="PS50883">
    <property type="entry name" value="EAL"/>
    <property type="match status" value="1"/>
</dbReference>
<dbReference type="InterPro" id="IPR000700">
    <property type="entry name" value="PAS-assoc_C"/>
</dbReference>
<feature type="domain" description="PAC" evidence="3">
    <location>
        <begin position="270"/>
        <end position="327"/>
    </location>
</feature>
<gene>
    <name evidence="6" type="ORF">BCM02_108397</name>
</gene>
<keyword evidence="1" id="KW-0812">Transmembrane</keyword>
<dbReference type="PANTHER" id="PTHR44757:SF2">
    <property type="entry name" value="BIOFILM ARCHITECTURE MAINTENANCE PROTEIN MBAA"/>
    <property type="match status" value="1"/>
</dbReference>
<dbReference type="SMART" id="SM00052">
    <property type="entry name" value="EAL"/>
    <property type="match status" value="1"/>
</dbReference>
<dbReference type="SMART" id="SM00065">
    <property type="entry name" value="GAF"/>
    <property type="match status" value="1"/>
</dbReference>
<dbReference type="SMART" id="SM00086">
    <property type="entry name" value="PAC"/>
    <property type="match status" value="3"/>
</dbReference>
<feature type="domain" description="PAS" evidence="2">
    <location>
        <begin position="202"/>
        <end position="272"/>
    </location>
</feature>
<dbReference type="SUPFAM" id="SSF55781">
    <property type="entry name" value="GAF domain-like"/>
    <property type="match status" value="1"/>
</dbReference>
<dbReference type="Gene3D" id="3.30.70.270">
    <property type="match status" value="1"/>
</dbReference>
<dbReference type="InterPro" id="IPR001633">
    <property type="entry name" value="EAL_dom"/>
</dbReference>
<dbReference type="Pfam" id="PF08447">
    <property type="entry name" value="PAS_3"/>
    <property type="match status" value="2"/>
</dbReference>
<dbReference type="Pfam" id="PF08448">
    <property type="entry name" value="PAS_4"/>
    <property type="match status" value="1"/>
</dbReference>
<proteinExistence type="predicted"/>
<feature type="domain" description="PAC" evidence="3">
    <location>
        <begin position="531"/>
        <end position="584"/>
    </location>
</feature>
<dbReference type="NCBIfam" id="TIGR00254">
    <property type="entry name" value="GGDEF"/>
    <property type="match status" value="1"/>
</dbReference>
<dbReference type="EMBL" id="VNHS01000008">
    <property type="protein sequence ID" value="TYP72742.1"/>
    <property type="molecule type" value="Genomic_DNA"/>
</dbReference>
<protein>
    <submittedName>
        <fullName evidence="6">PAS domain S-box-containing protein/diguanylate cyclase (GGDEF)-like protein</fullName>
    </submittedName>
</protein>
<dbReference type="Pfam" id="PF13426">
    <property type="entry name" value="PAS_9"/>
    <property type="match status" value="1"/>
</dbReference>
<reference evidence="6 7" key="1">
    <citation type="submission" date="2019-07" db="EMBL/GenBank/DDBJ databases">
        <title>Genomic Encyclopedia of Type Strains, Phase III (KMG-III): the genomes of soil and plant-associated and newly described type strains.</title>
        <authorList>
            <person name="Whitman W."/>
        </authorList>
    </citation>
    <scope>NUCLEOTIDE SEQUENCE [LARGE SCALE GENOMIC DNA]</scope>
    <source>
        <strain evidence="6 7">BL24</strain>
    </source>
</reference>
<dbReference type="OrthoDB" id="9759607at2"/>
<dbReference type="PROSITE" id="PS50887">
    <property type="entry name" value="GGDEF"/>
    <property type="match status" value="1"/>
</dbReference>
<dbReference type="InterPro" id="IPR043128">
    <property type="entry name" value="Rev_trsase/Diguanyl_cyclase"/>
</dbReference>
<dbReference type="PROSITE" id="PS50112">
    <property type="entry name" value="PAS"/>
    <property type="match status" value="1"/>
</dbReference>
<dbReference type="Pfam" id="PF13185">
    <property type="entry name" value="GAF_2"/>
    <property type="match status" value="1"/>
</dbReference>
<accession>A0A5S5C2N8</accession>
<dbReference type="Gene3D" id="2.10.70.100">
    <property type="match status" value="1"/>
</dbReference>
<dbReference type="CDD" id="cd01949">
    <property type="entry name" value="GGDEF"/>
    <property type="match status" value="1"/>
</dbReference>
<dbReference type="Gene3D" id="3.30.450.40">
    <property type="match status" value="1"/>
</dbReference>
<evidence type="ECO:0000259" key="3">
    <source>
        <dbReference type="PROSITE" id="PS50113"/>
    </source>
</evidence>
<evidence type="ECO:0000313" key="6">
    <source>
        <dbReference type="EMBL" id="TYP72742.1"/>
    </source>
</evidence>
<evidence type="ECO:0000256" key="1">
    <source>
        <dbReference type="SAM" id="Phobius"/>
    </source>
</evidence>
<dbReference type="SMART" id="SM00267">
    <property type="entry name" value="GGDEF"/>
    <property type="match status" value="1"/>
</dbReference>
<evidence type="ECO:0000259" key="4">
    <source>
        <dbReference type="PROSITE" id="PS50883"/>
    </source>
</evidence>
<dbReference type="SUPFAM" id="SSF55785">
    <property type="entry name" value="PYP-like sensor domain (PAS domain)"/>
    <property type="match status" value="4"/>
</dbReference>
<dbReference type="NCBIfam" id="TIGR00229">
    <property type="entry name" value="sensory_box"/>
    <property type="match status" value="2"/>
</dbReference>
<evidence type="ECO:0000259" key="2">
    <source>
        <dbReference type="PROSITE" id="PS50112"/>
    </source>
</evidence>
<dbReference type="InterPro" id="IPR000160">
    <property type="entry name" value="GGDEF_dom"/>
</dbReference>
<dbReference type="Gene3D" id="3.30.450.20">
    <property type="entry name" value="PAS domain"/>
    <property type="match status" value="4"/>
</dbReference>
<dbReference type="InterPro" id="IPR003018">
    <property type="entry name" value="GAF"/>
</dbReference>
<dbReference type="InterPro" id="IPR035965">
    <property type="entry name" value="PAS-like_dom_sf"/>
</dbReference>
<dbReference type="InterPro" id="IPR013656">
    <property type="entry name" value="PAS_4"/>
</dbReference>
<dbReference type="SUPFAM" id="SSF55073">
    <property type="entry name" value="Nucleotide cyclase"/>
    <property type="match status" value="1"/>
</dbReference>
<dbReference type="Gene3D" id="3.20.20.450">
    <property type="entry name" value="EAL domain"/>
    <property type="match status" value="1"/>
</dbReference>
<dbReference type="AlphaFoldDB" id="A0A5S5C2N8"/>
<feature type="domain" description="GGDEF" evidence="5">
    <location>
        <begin position="783"/>
        <end position="915"/>
    </location>
</feature>
<dbReference type="InterPro" id="IPR013655">
    <property type="entry name" value="PAS_fold_3"/>
</dbReference>
<dbReference type="CDD" id="cd00130">
    <property type="entry name" value="PAS"/>
    <property type="match status" value="3"/>
</dbReference>
<dbReference type="InterPro" id="IPR035919">
    <property type="entry name" value="EAL_sf"/>
</dbReference>
<keyword evidence="7" id="KW-1185">Reference proteome</keyword>
<evidence type="ECO:0000259" key="5">
    <source>
        <dbReference type="PROSITE" id="PS50887"/>
    </source>
</evidence>
<dbReference type="InterPro" id="IPR000014">
    <property type="entry name" value="PAS"/>
</dbReference>
<feature type="transmembrane region" description="Helical" evidence="1">
    <location>
        <begin position="13"/>
        <end position="33"/>
    </location>
</feature>
<feature type="domain" description="PAC" evidence="3">
    <location>
        <begin position="402"/>
        <end position="454"/>
    </location>
</feature>
<dbReference type="SUPFAM" id="SSF141868">
    <property type="entry name" value="EAL domain-like"/>
    <property type="match status" value="1"/>
</dbReference>
<dbReference type="PROSITE" id="PS50113">
    <property type="entry name" value="PAC"/>
    <property type="match status" value="4"/>
</dbReference>
<comment type="caution">
    <text evidence="6">The sequence shown here is derived from an EMBL/GenBank/DDBJ whole genome shotgun (WGS) entry which is preliminary data.</text>
</comment>
<organism evidence="6 7">
    <name type="scientific">Paenibacillus methanolicus</name>
    <dbReference type="NCBI Taxonomy" id="582686"/>
    <lineage>
        <taxon>Bacteria</taxon>
        <taxon>Bacillati</taxon>
        <taxon>Bacillota</taxon>
        <taxon>Bacilli</taxon>
        <taxon>Bacillales</taxon>
        <taxon>Paenibacillaceae</taxon>
        <taxon>Paenibacillus</taxon>
    </lineage>
</organism>
<keyword evidence="1" id="KW-0472">Membrane</keyword>
<dbReference type="InterPro" id="IPR029787">
    <property type="entry name" value="Nucleotide_cyclase"/>
</dbReference>
<evidence type="ECO:0000313" key="7">
    <source>
        <dbReference type="Proteomes" id="UP000323257"/>
    </source>
</evidence>
<dbReference type="InterPro" id="IPR001610">
    <property type="entry name" value="PAC"/>
</dbReference>
<dbReference type="PANTHER" id="PTHR44757">
    <property type="entry name" value="DIGUANYLATE CYCLASE DGCP"/>
    <property type="match status" value="1"/>
</dbReference>
<name>A0A5S5C2N8_9BACL</name>
<dbReference type="CDD" id="cd01948">
    <property type="entry name" value="EAL"/>
    <property type="match status" value="1"/>
</dbReference>
<dbReference type="InterPro" id="IPR029016">
    <property type="entry name" value="GAF-like_dom_sf"/>
</dbReference>
<dbReference type="Pfam" id="PF00990">
    <property type="entry name" value="GGDEF"/>
    <property type="match status" value="1"/>
</dbReference>